<dbReference type="WBParaSite" id="ES5_v2.g11979.t1">
    <property type="protein sequence ID" value="ES5_v2.g11979.t1"/>
    <property type="gene ID" value="ES5_v2.g11979"/>
</dbReference>
<evidence type="ECO:0000313" key="1">
    <source>
        <dbReference type="Proteomes" id="UP000887579"/>
    </source>
</evidence>
<accession>A0AC34F4M4</accession>
<name>A0AC34F4M4_9BILA</name>
<organism evidence="1 2">
    <name type="scientific">Panagrolaimus sp. ES5</name>
    <dbReference type="NCBI Taxonomy" id="591445"/>
    <lineage>
        <taxon>Eukaryota</taxon>
        <taxon>Metazoa</taxon>
        <taxon>Ecdysozoa</taxon>
        <taxon>Nematoda</taxon>
        <taxon>Chromadorea</taxon>
        <taxon>Rhabditida</taxon>
        <taxon>Tylenchina</taxon>
        <taxon>Panagrolaimomorpha</taxon>
        <taxon>Panagrolaimoidea</taxon>
        <taxon>Panagrolaimidae</taxon>
        <taxon>Panagrolaimus</taxon>
    </lineage>
</organism>
<evidence type="ECO:0000313" key="2">
    <source>
        <dbReference type="WBParaSite" id="ES5_v2.g11979.t1"/>
    </source>
</evidence>
<protein>
    <submittedName>
        <fullName evidence="2">Uncharacterized protein</fullName>
    </submittedName>
</protein>
<sequence length="240" mass="26963">MWPMSPYPSLQRFPSYDYQPAGMSYGSGPAIGSRAHDVAMASLTNYVYDKDNFHISKVHRSENLILLKYYLTMSKKADFGLRISADALTAFIYSPEGKIRIIKDPDGNETTEYMVSFANNKVVVGKGAKEDLKTHPHSVIYDFFDMLGLGDEEIEINEEWEFEVFSTDGCIEIGFHEGEEKKRIEVRDLMALFLDAIKQNVEDFVGCEVSTVKVHVQLGITAPQKATVLQAIQMIGLSTV</sequence>
<reference evidence="2" key="1">
    <citation type="submission" date="2022-11" db="UniProtKB">
        <authorList>
            <consortium name="WormBaseParasite"/>
        </authorList>
    </citation>
    <scope>IDENTIFICATION</scope>
</reference>
<dbReference type="Proteomes" id="UP000887579">
    <property type="component" value="Unplaced"/>
</dbReference>
<proteinExistence type="predicted"/>